<protein>
    <recommendedName>
        <fullName evidence="8">Biotin transporter</fullName>
    </recommendedName>
</protein>
<dbReference type="PANTHER" id="PTHR34295:SF4">
    <property type="entry name" value="BIOTIN TRANSPORTER BIOY-RELATED"/>
    <property type="match status" value="1"/>
</dbReference>
<comment type="similarity">
    <text evidence="2 8">Belongs to the BioY family.</text>
</comment>
<keyword evidence="7 8" id="KW-0472">Membrane</keyword>
<reference evidence="10 11" key="1">
    <citation type="submission" date="2015-11" db="EMBL/GenBank/DDBJ databases">
        <title>Draft genome sequences of new species of the genus Lactobacillus isolated from orchardgrass silage.</title>
        <authorList>
            <person name="Tohno M."/>
            <person name="Tanizawa Y."/>
            <person name="Arita M."/>
        </authorList>
    </citation>
    <scope>NUCLEOTIDE SEQUENCE [LARGE SCALE GENOMIC DNA]</scope>
    <source>
        <strain evidence="10 11">IWT30</strain>
    </source>
</reference>
<dbReference type="Pfam" id="PF02632">
    <property type="entry name" value="BioY"/>
    <property type="match status" value="1"/>
</dbReference>
<dbReference type="InterPro" id="IPR003784">
    <property type="entry name" value="BioY"/>
</dbReference>
<dbReference type="GO" id="GO:0015225">
    <property type="term" value="F:biotin transmembrane transporter activity"/>
    <property type="evidence" value="ECO:0007669"/>
    <property type="project" value="UniProtKB-UniRule"/>
</dbReference>
<feature type="transmembrane region" description="Helical" evidence="9">
    <location>
        <begin position="147"/>
        <end position="170"/>
    </location>
</feature>
<keyword evidence="5 9" id="KW-0812">Transmembrane</keyword>
<dbReference type="OrthoDB" id="9803495at2"/>
<evidence type="ECO:0000313" key="11">
    <source>
        <dbReference type="Proteomes" id="UP000198374"/>
    </source>
</evidence>
<dbReference type="PIRSF" id="PIRSF016661">
    <property type="entry name" value="BioY"/>
    <property type="match status" value="1"/>
</dbReference>
<evidence type="ECO:0000256" key="6">
    <source>
        <dbReference type="ARBA" id="ARBA00022989"/>
    </source>
</evidence>
<keyword evidence="11" id="KW-1185">Reference proteome</keyword>
<dbReference type="Proteomes" id="UP000198374">
    <property type="component" value="Unassembled WGS sequence"/>
</dbReference>
<evidence type="ECO:0000256" key="5">
    <source>
        <dbReference type="ARBA" id="ARBA00022692"/>
    </source>
</evidence>
<keyword evidence="6 9" id="KW-1133">Transmembrane helix</keyword>
<gene>
    <name evidence="10" type="primary">bioY</name>
    <name evidence="10" type="ORF">IWT30_00516</name>
</gene>
<keyword evidence="4 8" id="KW-1003">Cell membrane</keyword>
<dbReference type="GO" id="GO:0005886">
    <property type="term" value="C:plasma membrane"/>
    <property type="evidence" value="ECO:0007669"/>
    <property type="project" value="UniProtKB-SubCell"/>
</dbReference>
<keyword evidence="3 8" id="KW-0813">Transport</keyword>
<evidence type="ECO:0000256" key="2">
    <source>
        <dbReference type="ARBA" id="ARBA00010692"/>
    </source>
</evidence>
<dbReference type="AlphaFoldDB" id="A0A1Z5I9Y9"/>
<feature type="transmembrane region" description="Helical" evidence="9">
    <location>
        <begin position="89"/>
        <end position="105"/>
    </location>
</feature>
<comment type="caution">
    <text evidence="10">The sequence shown here is derived from an EMBL/GenBank/DDBJ whole genome shotgun (WGS) entry which is preliminary data.</text>
</comment>
<dbReference type="EMBL" id="BCMF01000002">
    <property type="protein sequence ID" value="GAW98569.1"/>
    <property type="molecule type" value="Genomic_DNA"/>
</dbReference>
<feature type="transmembrane region" description="Helical" evidence="9">
    <location>
        <begin position="58"/>
        <end position="83"/>
    </location>
</feature>
<evidence type="ECO:0000256" key="3">
    <source>
        <dbReference type="ARBA" id="ARBA00022448"/>
    </source>
</evidence>
<accession>A0A1Z5I9Y9</accession>
<evidence type="ECO:0000256" key="1">
    <source>
        <dbReference type="ARBA" id="ARBA00004651"/>
    </source>
</evidence>
<evidence type="ECO:0000256" key="7">
    <source>
        <dbReference type="ARBA" id="ARBA00023136"/>
    </source>
</evidence>
<evidence type="ECO:0000313" key="10">
    <source>
        <dbReference type="EMBL" id="GAW98569.1"/>
    </source>
</evidence>
<feature type="transmembrane region" description="Helical" evidence="9">
    <location>
        <begin position="33"/>
        <end position="51"/>
    </location>
</feature>
<organism evidence="10 11">
    <name type="scientific">Secundilactobacillus mixtipabuli</name>
    <dbReference type="NCBI Taxonomy" id="1435342"/>
    <lineage>
        <taxon>Bacteria</taxon>
        <taxon>Bacillati</taxon>
        <taxon>Bacillota</taxon>
        <taxon>Bacilli</taxon>
        <taxon>Lactobacillales</taxon>
        <taxon>Lactobacillaceae</taxon>
        <taxon>Secundilactobacillus</taxon>
    </lineage>
</organism>
<sequence>MNSNRSLLSWILASQFAAILVVCSKLTIPLGPIPLTGQTLAVGIIASLLSIRTGQKAIFLYLSLGLIGLPVFAGSSTSLAALFGPTAGYLWGFFLYVTLTAWWLRHRSKTTLMLFVANLLGAIPQLIMGSLWLIVSNHLSLSSAFLVGFYPFLVPALIKLIMVVAVVQLIQQRVSLPLGHEPN</sequence>
<comment type="subcellular location">
    <subcellularLocation>
        <location evidence="1 8">Cell membrane</location>
        <topology evidence="1 8">Multi-pass membrane protein</topology>
    </subcellularLocation>
</comment>
<proteinExistence type="inferred from homology"/>
<dbReference type="RefSeq" id="WP_089108382.1">
    <property type="nucleotide sequence ID" value="NZ_BCMF01000002.1"/>
</dbReference>
<dbReference type="PANTHER" id="PTHR34295">
    <property type="entry name" value="BIOTIN TRANSPORTER BIOY"/>
    <property type="match status" value="1"/>
</dbReference>
<evidence type="ECO:0000256" key="9">
    <source>
        <dbReference type="SAM" id="Phobius"/>
    </source>
</evidence>
<dbReference type="Gene3D" id="1.10.1760.20">
    <property type="match status" value="1"/>
</dbReference>
<feature type="transmembrane region" description="Helical" evidence="9">
    <location>
        <begin position="112"/>
        <end position="135"/>
    </location>
</feature>
<evidence type="ECO:0000256" key="8">
    <source>
        <dbReference type="PIRNR" id="PIRNR016661"/>
    </source>
</evidence>
<name>A0A1Z5I9Y9_9LACO</name>
<evidence type="ECO:0000256" key="4">
    <source>
        <dbReference type="ARBA" id="ARBA00022475"/>
    </source>
</evidence>